<gene>
    <name evidence="1" type="ORF">SAMN05421548_1597</name>
</gene>
<dbReference type="EMBL" id="FMYQ01000059">
    <property type="protein sequence ID" value="SDE50386.1"/>
    <property type="molecule type" value="Genomic_DNA"/>
</dbReference>
<dbReference type="RefSeq" id="WP_245747122.1">
    <property type="nucleotide sequence ID" value="NZ_FMYQ01000059.1"/>
</dbReference>
<organism evidence="1 2">
    <name type="scientific">Paraburkholderia lycopersici</name>
    <dbReference type="NCBI Taxonomy" id="416944"/>
    <lineage>
        <taxon>Bacteria</taxon>
        <taxon>Pseudomonadati</taxon>
        <taxon>Pseudomonadota</taxon>
        <taxon>Betaproteobacteria</taxon>
        <taxon>Burkholderiales</taxon>
        <taxon>Burkholderiaceae</taxon>
        <taxon>Paraburkholderia</taxon>
    </lineage>
</organism>
<evidence type="ECO:0000313" key="1">
    <source>
        <dbReference type="EMBL" id="SDE50386.1"/>
    </source>
</evidence>
<name>A0A1G7DH46_9BURK</name>
<dbReference type="AlphaFoldDB" id="A0A1G7DH46"/>
<protein>
    <submittedName>
        <fullName evidence="1">Uncharacterized protein</fullName>
    </submittedName>
</protein>
<evidence type="ECO:0000313" key="2">
    <source>
        <dbReference type="Proteomes" id="UP000198908"/>
    </source>
</evidence>
<sequence length="69" mass="7629">MRYSGPRVVRKGDLVKSLKHAEVYENVILDSDPKITDHGVPVARQGHKVGVQVQPDCEHGMIGRLLRAA</sequence>
<reference evidence="2" key="1">
    <citation type="submission" date="2016-09" db="EMBL/GenBank/DDBJ databases">
        <authorList>
            <person name="Varghese N."/>
            <person name="Submissions S."/>
        </authorList>
    </citation>
    <scope>NUCLEOTIDE SEQUENCE [LARGE SCALE GENOMIC DNA]</scope>
    <source>
        <strain evidence="2">TNe-862</strain>
    </source>
</reference>
<accession>A0A1G7DH46</accession>
<keyword evidence="2" id="KW-1185">Reference proteome</keyword>
<proteinExistence type="predicted"/>
<dbReference type="Proteomes" id="UP000198908">
    <property type="component" value="Unassembled WGS sequence"/>
</dbReference>